<dbReference type="CDD" id="cd02196">
    <property type="entry name" value="PurM"/>
    <property type="match status" value="1"/>
</dbReference>
<reference evidence="18 19" key="1">
    <citation type="submission" date="2020-08" db="EMBL/GenBank/DDBJ databases">
        <title>Bridging the membrane lipid divide: bacteria of the FCB group superphylum have the potential to synthesize archaeal ether lipids.</title>
        <authorList>
            <person name="Villanueva L."/>
            <person name="Von Meijenfeldt F.A.B."/>
            <person name="Westbye A.B."/>
            <person name="Yadav S."/>
            <person name="Hopmans E.C."/>
            <person name="Dutilh B.E."/>
            <person name="Sinninghe Damste J.S."/>
        </authorList>
    </citation>
    <scope>NUCLEOTIDE SEQUENCE [LARGE SCALE GENOMIC DNA]</scope>
    <source>
        <strain evidence="18">NIOZ-UU27</strain>
    </source>
</reference>
<dbReference type="InterPro" id="IPR036921">
    <property type="entry name" value="PurM-like_N_sf"/>
</dbReference>
<keyword evidence="6 15" id="KW-0963">Cytoplasm</keyword>
<organism evidence="18 19">
    <name type="scientific">Candidatus Desulfacyla euxinica</name>
    <dbReference type="NCBI Taxonomy" id="2841693"/>
    <lineage>
        <taxon>Bacteria</taxon>
        <taxon>Deltaproteobacteria</taxon>
        <taxon>Candidatus Desulfacyla</taxon>
    </lineage>
</organism>
<comment type="subcellular location">
    <subcellularLocation>
        <location evidence="1 15">Cytoplasm</location>
    </subcellularLocation>
</comment>
<dbReference type="Gene3D" id="3.30.1330.10">
    <property type="entry name" value="PurM-like, N-terminal domain"/>
    <property type="match status" value="1"/>
</dbReference>
<keyword evidence="7 15" id="KW-0436">Ligase</keyword>
<evidence type="ECO:0000256" key="10">
    <source>
        <dbReference type="ARBA" id="ARBA00022840"/>
    </source>
</evidence>
<evidence type="ECO:0000256" key="9">
    <source>
        <dbReference type="ARBA" id="ARBA00022755"/>
    </source>
</evidence>
<evidence type="ECO:0000256" key="2">
    <source>
        <dbReference type="ARBA" id="ARBA00004686"/>
    </source>
</evidence>
<dbReference type="HAMAP" id="MF_00741">
    <property type="entry name" value="AIRS"/>
    <property type="match status" value="1"/>
</dbReference>
<comment type="pathway">
    <text evidence="2 15">Purine metabolism; IMP biosynthesis via de novo pathway; 5-amino-1-(5-phospho-D-ribosyl)imidazole from N(2)-formyl-N(1)-(5-phospho-D-ribosyl)glycinamide: step 2/2.</text>
</comment>
<dbReference type="EMBL" id="JACNJD010000376">
    <property type="protein sequence ID" value="MBC8179346.1"/>
    <property type="molecule type" value="Genomic_DNA"/>
</dbReference>
<name>A0A8J6TAJ1_9DELT</name>
<protein>
    <recommendedName>
        <fullName evidence="5 15">Phosphoribosylformylglycinamidine cyclo-ligase</fullName>
        <ecNumber evidence="4 15">6.3.3.1</ecNumber>
    </recommendedName>
    <alternativeName>
        <fullName evidence="12 15">AIR synthase</fullName>
    </alternativeName>
    <alternativeName>
        <fullName evidence="13 15">AIRS</fullName>
    </alternativeName>
    <alternativeName>
        <fullName evidence="11 15">Phosphoribosyl-aminoimidazole synthetase</fullName>
    </alternativeName>
</protein>
<dbReference type="Pfam" id="PF02769">
    <property type="entry name" value="AIRS_C"/>
    <property type="match status" value="1"/>
</dbReference>
<dbReference type="GO" id="GO:0004637">
    <property type="term" value="F:phosphoribosylamine-glycine ligase activity"/>
    <property type="evidence" value="ECO:0007669"/>
    <property type="project" value="TreeGrafter"/>
</dbReference>
<dbReference type="GO" id="GO:0004641">
    <property type="term" value="F:phosphoribosylformylglycinamidine cyclo-ligase activity"/>
    <property type="evidence" value="ECO:0007669"/>
    <property type="project" value="UniProtKB-UniRule"/>
</dbReference>
<evidence type="ECO:0000313" key="18">
    <source>
        <dbReference type="EMBL" id="MBC8179346.1"/>
    </source>
</evidence>
<dbReference type="GO" id="GO:0005524">
    <property type="term" value="F:ATP binding"/>
    <property type="evidence" value="ECO:0007669"/>
    <property type="project" value="UniProtKB-KW"/>
</dbReference>
<evidence type="ECO:0000313" key="19">
    <source>
        <dbReference type="Proteomes" id="UP000650524"/>
    </source>
</evidence>
<comment type="similarity">
    <text evidence="3 15">Belongs to the AIR synthase family.</text>
</comment>
<evidence type="ECO:0000256" key="3">
    <source>
        <dbReference type="ARBA" id="ARBA00010280"/>
    </source>
</evidence>
<keyword evidence="8 15" id="KW-0547">Nucleotide-binding</keyword>
<evidence type="ECO:0000256" key="12">
    <source>
        <dbReference type="ARBA" id="ARBA00032931"/>
    </source>
</evidence>
<dbReference type="GO" id="GO:0005829">
    <property type="term" value="C:cytosol"/>
    <property type="evidence" value="ECO:0007669"/>
    <property type="project" value="TreeGrafter"/>
</dbReference>
<evidence type="ECO:0000256" key="1">
    <source>
        <dbReference type="ARBA" id="ARBA00004496"/>
    </source>
</evidence>
<gene>
    <name evidence="15" type="primary">purM</name>
    <name evidence="18" type="ORF">H8E19_18230</name>
</gene>
<dbReference type="InterPro" id="IPR016188">
    <property type="entry name" value="PurM-like_N"/>
</dbReference>
<dbReference type="GO" id="GO:0046084">
    <property type="term" value="P:adenine biosynthetic process"/>
    <property type="evidence" value="ECO:0007669"/>
    <property type="project" value="TreeGrafter"/>
</dbReference>
<sequence>MEADQKKDQYAEAGVDIEAGNRFVDLIKPIVSRTHKSGVITDIGGFAGLFSLNVEHIKNPVLVSSTDGVGTKLKIAFMLDKHDTVGIDLVAMCVNDIVVQGAAPLFFLDYISMGQLDAEKARDVVKGIAAGCMEAKCSLIGGETAEMPGFYSENEYDLAGFVVGLADNEELLDGSEIAVGHKIIGIGSSGLHSNGYSLVRKIFFEGLKMSVEDYVEDFGRTLGEELLEPTRIYARTVNNLRRDFRIYGISHITGGGLIDNPPRILSQRTKAVIDRSTWTPHPIFQYLQRAGQISDRDMMLTFNNGLGLLIVVNEEEIDEVLLRLKAMGETAHCIGTIESKEEGEDPVHFT</sequence>
<dbReference type="InterPro" id="IPR036676">
    <property type="entry name" value="PurM-like_C_sf"/>
</dbReference>
<dbReference type="InterPro" id="IPR004733">
    <property type="entry name" value="PurM_cligase"/>
</dbReference>
<dbReference type="SUPFAM" id="SSF56042">
    <property type="entry name" value="PurM C-terminal domain-like"/>
    <property type="match status" value="1"/>
</dbReference>
<dbReference type="InterPro" id="IPR010918">
    <property type="entry name" value="PurM-like_C_dom"/>
</dbReference>
<dbReference type="AlphaFoldDB" id="A0A8J6TAJ1"/>
<dbReference type="PANTHER" id="PTHR10520:SF12">
    <property type="entry name" value="TRIFUNCTIONAL PURINE BIOSYNTHETIC PROTEIN ADENOSINE-3"/>
    <property type="match status" value="1"/>
</dbReference>
<feature type="domain" description="PurM-like C-terminal" evidence="17">
    <location>
        <begin position="179"/>
        <end position="342"/>
    </location>
</feature>
<evidence type="ECO:0000256" key="14">
    <source>
        <dbReference type="ARBA" id="ARBA00049057"/>
    </source>
</evidence>
<evidence type="ECO:0000259" key="16">
    <source>
        <dbReference type="Pfam" id="PF00586"/>
    </source>
</evidence>
<dbReference type="Gene3D" id="3.90.650.10">
    <property type="entry name" value="PurM-like C-terminal domain"/>
    <property type="match status" value="1"/>
</dbReference>
<dbReference type="NCBIfam" id="TIGR00878">
    <property type="entry name" value="purM"/>
    <property type="match status" value="1"/>
</dbReference>
<evidence type="ECO:0000256" key="7">
    <source>
        <dbReference type="ARBA" id="ARBA00022598"/>
    </source>
</evidence>
<comment type="catalytic activity">
    <reaction evidence="14 15">
        <text>2-formamido-N(1)-(5-O-phospho-beta-D-ribosyl)acetamidine + ATP = 5-amino-1-(5-phospho-beta-D-ribosyl)imidazole + ADP + phosphate + H(+)</text>
        <dbReference type="Rhea" id="RHEA:23032"/>
        <dbReference type="ChEBI" id="CHEBI:15378"/>
        <dbReference type="ChEBI" id="CHEBI:30616"/>
        <dbReference type="ChEBI" id="CHEBI:43474"/>
        <dbReference type="ChEBI" id="CHEBI:137981"/>
        <dbReference type="ChEBI" id="CHEBI:147287"/>
        <dbReference type="ChEBI" id="CHEBI:456216"/>
        <dbReference type="EC" id="6.3.3.1"/>
    </reaction>
</comment>
<evidence type="ECO:0000256" key="5">
    <source>
        <dbReference type="ARBA" id="ARBA00020367"/>
    </source>
</evidence>
<keyword evidence="10 15" id="KW-0067">ATP-binding</keyword>
<dbReference type="PANTHER" id="PTHR10520">
    <property type="entry name" value="TRIFUNCTIONAL PURINE BIOSYNTHETIC PROTEIN ADENOSINE-3-RELATED"/>
    <property type="match status" value="1"/>
</dbReference>
<comment type="caution">
    <text evidence="18">The sequence shown here is derived from an EMBL/GenBank/DDBJ whole genome shotgun (WGS) entry which is preliminary data.</text>
</comment>
<dbReference type="FunFam" id="3.30.1330.10:FF:000001">
    <property type="entry name" value="Phosphoribosylformylglycinamidine cyclo-ligase"/>
    <property type="match status" value="1"/>
</dbReference>
<evidence type="ECO:0000256" key="4">
    <source>
        <dbReference type="ARBA" id="ARBA00013047"/>
    </source>
</evidence>
<feature type="domain" description="PurM-like N-terminal" evidence="16">
    <location>
        <begin position="61"/>
        <end position="165"/>
    </location>
</feature>
<dbReference type="Proteomes" id="UP000650524">
    <property type="component" value="Unassembled WGS sequence"/>
</dbReference>
<evidence type="ECO:0000256" key="6">
    <source>
        <dbReference type="ARBA" id="ARBA00022490"/>
    </source>
</evidence>
<dbReference type="UniPathway" id="UPA00074">
    <property type="reaction ID" value="UER00129"/>
</dbReference>
<dbReference type="GO" id="GO:0006189">
    <property type="term" value="P:'de novo' IMP biosynthetic process"/>
    <property type="evidence" value="ECO:0007669"/>
    <property type="project" value="UniProtKB-UniRule"/>
</dbReference>
<dbReference type="Pfam" id="PF00586">
    <property type="entry name" value="AIRS"/>
    <property type="match status" value="1"/>
</dbReference>
<dbReference type="SUPFAM" id="SSF55326">
    <property type="entry name" value="PurM N-terminal domain-like"/>
    <property type="match status" value="1"/>
</dbReference>
<evidence type="ECO:0000259" key="17">
    <source>
        <dbReference type="Pfam" id="PF02769"/>
    </source>
</evidence>
<evidence type="ECO:0000256" key="8">
    <source>
        <dbReference type="ARBA" id="ARBA00022741"/>
    </source>
</evidence>
<evidence type="ECO:0000256" key="15">
    <source>
        <dbReference type="HAMAP-Rule" id="MF_00741"/>
    </source>
</evidence>
<dbReference type="FunFam" id="3.90.650.10:FF:000011">
    <property type="entry name" value="Phosphoribosylformylglycinamidine cyclo-ligase"/>
    <property type="match status" value="1"/>
</dbReference>
<dbReference type="EC" id="6.3.3.1" evidence="4 15"/>
<evidence type="ECO:0000256" key="13">
    <source>
        <dbReference type="ARBA" id="ARBA00033093"/>
    </source>
</evidence>
<keyword evidence="9 15" id="KW-0658">Purine biosynthesis</keyword>
<proteinExistence type="inferred from homology"/>
<evidence type="ECO:0000256" key="11">
    <source>
        <dbReference type="ARBA" id="ARBA00031908"/>
    </source>
</evidence>
<accession>A0A8J6TAJ1</accession>